<protein>
    <submittedName>
        <fullName evidence="1">Uncharacterized protein</fullName>
    </submittedName>
</protein>
<proteinExistence type="predicted"/>
<sequence length="163" mass="17554">MGELPAGFMDELLAGFSTQRLLCKPPTSSLIAGAQRRLCKLPTSSVIAGAQRRLCKPPTNSVIAEAYMVVVLCTESVVCGLASHTSRSNSPVTHPSVLSPFRSSFCFFPLFSSRVLLSIVLVEVFADDQSLVKFSGEISGRASGEIDGRASGWIYGRASDWFF</sequence>
<dbReference type="EMBL" id="QGKX02001347">
    <property type="protein sequence ID" value="KAF3524629.1"/>
    <property type="molecule type" value="Genomic_DNA"/>
</dbReference>
<reference evidence="1" key="1">
    <citation type="submission" date="2019-12" db="EMBL/GenBank/DDBJ databases">
        <title>Genome sequencing and annotation of Brassica cretica.</title>
        <authorList>
            <person name="Studholme D.J."/>
            <person name="Sarris P."/>
        </authorList>
    </citation>
    <scope>NUCLEOTIDE SEQUENCE</scope>
    <source>
        <strain evidence="1">PFS-109/04</strain>
        <tissue evidence="1">Leaf</tissue>
    </source>
</reference>
<name>A0A8S9PV10_BRACR</name>
<organism evidence="1 2">
    <name type="scientific">Brassica cretica</name>
    <name type="common">Mustard</name>
    <dbReference type="NCBI Taxonomy" id="69181"/>
    <lineage>
        <taxon>Eukaryota</taxon>
        <taxon>Viridiplantae</taxon>
        <taxon>Streptophyta</taxon>
        <taxon>Embryophyta</taxon>
        <taxon>Tracheophyta</taxon>
        <taxon>Spermatophyta</taxon>
        <taxon>Magnoliopsida</taxon>
        <taxon>eudicotyledons</taxon>
        <taxon>Gunneridae</taxon>
        <taxon>Pentapetalae</taxon>
        <taxon>rosids</taxon>
        <taxon>malvids</taxon>
        <taxon>Brassicales</taxon>
        <taxon>Brassicaceae</taxon>
        <taxon>Brassiceae</taxon>
        <taxon>Brassica</taxon>
    </lineage>
</organism>
<evidence type="ECO:0000313" key="1">
    <source>
        <dbReference type="EMBL" id="KAF3524629.1"/>
    </source>
</evidence>
<dbReference type="Proteomes" id="UP000712600">
    <property type="component" value="Unassembled WGS sequence"/>
</dbReference>
<gene>
    <name evidence="1" type="ORF">F2Q69_00047471</name>
</gene>
<accession>A0A8S9PV10</accession>
<comment type="caution">
    <text evidence="1">The sequence shown here is derived from an EMBL/GenBank/DDBJ whole genome shotgun (WGS) entry which is preliminary data.</text>
</comment>
<dbReference type="AlphaFoldDB" id="A0A8S9PV10"/>
<evidence type="ECO:0000313" key="2">
    <source>
        <dbReference type="Proteomes" id="UP000712600"/>
    </source>
</evidence>